<keyword evidence="2" id="KW-0472">Membrane</keyword>
<evidence type="ECO:0000256" key="2">
    <source>
        <dbReference type="SAM" id="Phobius"/>
    </source>
</evidence>
<dbReference type="AlphaFoldDB" id="A0AAN9SZF7"/>
<dbReference type="PANTHER" id="PTHR33740">
    <property type="entry name" value="GPI-ANCHORED ADHESIN-LIKE PROTEIN"/>
    <property type="match status" value="1"/>
</dbReference>
<evidence type="ECO:0000313" key="4">
    <source>
        <dbReference type="Proteomes" id="UP001386955"/>
    </source>
</evidence>
<reference evidence="3 4" key="1">
    <citation type="submission" date="2024-01" db="EMBL/GenBank/DDBJ databases">
        <title>The genomes of 5 underutilized Papilionoideae crops provide insights into root nodulation and disease resistanc.</title>
        <authorList>
            <person name="Jiang F."/>
        </authorList>
    </citation>
    <scope>NUCLEOTIDE SEQUENCE [LARGE SCALE GENOMIC DNA]</scope>
    <source>
        <strain evidence="3">DUOXIRENSHENG_FW03</strain>
        <tissue evidence="3">Leaves</tissue>
    </source>
</reference>
<dbReference type="EMBL" id="JAYMYS010000002">
    <property type="protein sequence ID" value="KAK7407600.1"/>
    <property type="molecule type" value="Genomic_DNA"/>
</dbReference>
<organism evidence="3 4">
    <name type="scientific">Psophocarpus tetragonolobus</name>
    <name type="common">Winged bean</name>
    <name type="synonym">Dolichos tetragonolobus</name>
    <dbReference type="NCBI Taxonomy" id="3891"/>
    <lineage>
        <taxon>Eukaryota</taxon>
        <taxon>Viridiplantae</taxon>
        <taxon>Streptophyta</taxon>
        <taxon>Embryophyta</taxon>
        <taxon>Tracheophyta</taxon>
        <taxon>Spermatophyta</taxon>
        <taxon>Magnoliopsida</taxon>
        <taxon>eudicotyledons</taxon>
        <taxon>Gunneridae</taxon>
        <taxon>Pentapetalae</taxon>
        <taxon>rosids</taxon>
        <taxon>fabids</taxon>
        <taxon>Fabales</taxon>
        <taxon>Fabaceae</taxon>
        <taxon>Papilionoideae</taxon>
        <taxon>50 kb inversion clade</taxon>
        <taxon>NPAAA clade</taxon>
        <taxon>indigoferoid/millettioid clade</taxon>
        <taxon>Phaseoleae</taxon>
        <taxon>Psophocarpus</taxon>
    </lineage>
</organism>
<feature type="coiled-coil region" evidence="1">
    <location>
        <begin position="563"/>
        <end position="590"/>
    </location>
</feature>
<feature type="transmembrane region" description="Helical" evidence="2">
    <location>
        <begin position="148"/>
        <end position="169"/>
    </location>
</feature>
<keyword evidence="2" id="KW-1133">Transmembrane helix</keyword>
<protein>
    <recommendedName>
        <fullName evidence="5">SLH domain-containing protein</fullName>
    </recommendedName>
</protein>
<name>A0AAN9SZF7_PSOTE</name>
<keyword evidence="2" id="KW-0812">Transmembrane</keyword>
<gene>
    <name evidence="3" type="ORF">VNO78_09553</name>
</gene>
<accession>A0AAN9SZF7</accession>
<evidence type="ECO:0000313" key="3">
    <source>
        <dbReference type="EMBL" id="KAK7407600.1"/>
    </source>
</evidence>
<evidence type="ECO:0008006" key="5">
    <source>
        <dbReference type="Google" id="ProtNLM"/>
    </source>
</evidence>
<evidence type="ECO:0000256" key="1">
    <source>
        <dbReference type="SAM" id="Coils"/>
    </source>
</evidence>
<proteinExistence type="predicted"/>
<keyword evidence="1" id="KW-0175">Coiled coil</keyword>
<dbReference type="Proteomes" id="UP001386955">
    <property type="component" value="Unassembled WGS sequence"/>
</dbReference>
<keyword evidence="4" id="KW-1185">Reference proteome</keyword>
<dbReference type="PANTHER" id="PTHR33740:SF1">
    <property type="entry name" value="SLH DOMAIN PROTEIN"/>
    <property type="match status" value="1"/>
</dbReference>
<comment type="caution">
    <text evidence="3">The sequence shown here is derived from an EMBL/GenBank/DDBJ whole genome shotgun (WGS) entry which is preliminary data.</text>
</comment>
<sequence length="621" mass="70440">MDMRDTYRGYSIELAEKHFHKTVLSHSCQGGDRRHCVLRLSHLTFLLSLSLPSPTHCFTVPFRCIFLNPYPYPNPNPNFHLPAKMWSATSSPSFFLFLPSTPSLRPLPRRPLCPSLSWATSPDPPDNFHGWALPDAPPRLNNNKVAGFPYFSVAGFGTSVALMLAVFAASRNGFNFRFPRPINGMWGAVETQRDQNDTPEFDVSGGSKSVSEADLGNNVAITRPVAVEKPERVVIPVSVDSTQEEALSVLKSLKIIEDDVEANELCTRREFARWLVKLNSSLERNPKHRIAPKVSLSGSVVTAFDDIDIDDPDFRSIQVLAETGVIPSKLSLNNSFNYGEFDTQESIHFFPDRFISRQDLIDWRAQLEYDFFYGVVDQMSIKKAGYMDVKETTSPAVYVDMLAGDRSILRKVFGQSKRFQPNKPSTKAQAVVALASGRMKEAIYSELSSIEAENSSRQAEAEEIRSELLSRGDIQRFWDGKLNEEKNRGIDVERLYHIEVKNLEEEEVNQDKINAECLKEKAAMDCQKQLLLSIKKEVDEISEKVASERVIYLDERHVVQKLLEDLKFKLEELLDTKSTLEAEKEALQILRSWVEDEAKRSQARAAVLEEVGRRWKWGDQA</sequence>